<dbReference type="GO" id="GO:0005737">
    <property type="term" value="C:cytoplasm"/>
    <property type="evidence" value="ECO:0007669"/>
    <property type="project" value="TreeGrafter"/>
</dbReference>
<dbReference type="PANTHER" id="PTHR43344:SF20">
    <property type="entry name" value="URACIL PHOSPHORIBOSYLTRANSFERASE"/>
    <property type="match status" value="1"/>
</dbReference>
<dbReference type="PANTHER" id="PTHR43344">
    <property type="entry name" value="PHOSPHOSERINE PHOSPHATASE"/>
    <property type="match status" value="1"/>
</dbReference>
<dbReference type="SUPFAM" id="SSF56784">
    <property type="entry name" value="HAD-like"/>
    <property type="match status" value="1"/>
</dbReference>
<dbReference type="GO" id="GO:0036424">
    <property type="term" value="F:L-phosphoserine phosphatase activity"/>
    <property type="evidence" value="ECO:0007669"/>
    <property type="project" value="TreeGrafter"/>
</dbReference>
<dbReference type="Pfam" id="PF12710">
    <property type="entry name" value="HAD"/>
    <property type="match status" value="1"/>
</dbReference>
<protein>
    <recommendedName>
        <fullName evidence="1">Phosphoribosyltransferase domain-containing protein</fullName>
    </recommendedName>
</protein>
<feature type="domain" description="Phosphoribosyltransferase" evidence="1">
    <location>
        <begin position="471"/>
        <end position="668"/>
    </location>
</feature>
<dbReference type="STRING" id="1276538.A0A1X7RWD3"/>
<dbReference type="Gene3D" id="3.40.50.1000">
    <property type="entry name" value="HAD superfamily/HAD-like"/>
    <property type="match status" value="1"/>
</dbReference>
<dbReference type="Pfam" id="PF13207">
    <property type="entry name" value="AAA_17"/>
    <property type="match status" value="1"/>
</dbReference>
<sequence>MAPPTQYLPLLGTKPKLIAIFGLPGSGKTHLLRHLQHTLPFQHFAFFEGSEVIAEVMASSGGLPAFLSMDNANKRIVRDTAIRNIVETCTSSERIGIMTGHCIFWDEGEECPDSILGNADWAAFTHILYLKVDPATIRARTLADQSRPRPDTSKEHLQLWQDDEMRDLRMNSLQHDILYSSVSGKPEEIQNTVKTFITDFAEHDEQVNMSRALQHLDSSLPPGRSIETMLVLDGDKTLTASDTGDILWDMIKDPKMAVTDPVKQIFDSPMRYSYTAFRQAALMHSERHESILFDLLCEEVASRVVIHPEFLAFLSQVKKNKQVGAILVTCGLTPLWRHVLNKAGLHEIPIIGSGQISHGFVVTPEVKTAVVHRLQHAYHMNVWAFGDSPLDLGMLNQSDRAFVVVGDQRTRSKSMESKLLSSIQQGLKAQQILLPPTSTLRLDSTTLPPIQLQDLVFDDARYWIFNISHATDKPSAQILMTATRDASFAGPALRHAHHQIGRYLALEYVSEKIGLTSYPIRHVQGNFTTGQRLLDEDKTLIIALMRGGEPMALGVSEAFPLAAFHHSYQPEDVQEKNLKGMRTVVLVDSVINNGKSMAEYINHIRGLDVPVRIVVVAGVVQEQAVQENGGLRKQLERHGRLDLVALRMSSNKYTGKKQTDTGDRLFNTTYLD</sequence>
<dbReference type="Proteomes" id="UP000215127">
    <property type="component" value="Chromosome 5"/>
</dbReference>
<dbReference type="CDD" id="cd02019">
    <property type="entry name" value="NK"/>
    <property type="match status" value="1"/>
</dbReference>
<dbReference type="InterPro" id="IPR027417">
    <property type="entry name" value="P-loop_NTPase"/>
</dbReference>
<dbReference type="Gene3D" id="3.40.50.300">
    <property type="entry name" value="P-loop containing nucleotide triphosphate hydrolases"/>
    <property type="match status" value="1"/>
</dbReference>
<dbReference type="GO" id="GO:0006564">
    <property type="term" value="P:L-serine biosynthetic process"/>
    <property type="evidence" value="ECO:0007669"/>
    <property type="project" value="TreeGrafter"/>
</dbReference>
<dbReference type="InterPro" id="IPR036412">
    <property type="entry name" value="HAD-like_sf"/>
</dbReference>
<gene>
    <name evidence="2" type="ORF">ZT3D7_G6410</name>
</gene>
<dbReference type="InterPro" id="IPR029057">
    <property type="entry name" value="PRTase-like"/>
</dbReference>
<dbReference type="InterPro" id="IPR000836">
    <property type="entry name" value="PRTase_dom"/>
</dbReference>
<evidence type="ECO:0000259" key="1">
    <source>
        <dbReference type="Pfam" id="PF14681"/>
    </source>
</evidence>
<dbReference type="InterPro" id="IPR050582">
    <property type="entry name" value="HAD-like_SerB"/>
</dbReference>
<evidence type="ECO:0000313" key="2">
    <source>
        <dbReference type="EMBL" id="SMQ51257.1"/>
    </source>
</evidence>
<dbReference type="SUPFAM" id="SSF53271">
    <property type="entry name" value="PRTase-like"/>
    <property type="match status" value="1"/>
</dbReference>
<organism evidence="2 3">
    <name type="scientific">Zymoseptoria tritici (strain ST99CH_3D7)</name>
    <dbReference type="NCBI Taxonomy" id="1276538"/>
    <lineage>
        <taxon>Eukaryota</taxon>
        <taxon>Fungi</taxon>
        <taxon>Dikarya</taxon>
        <taxon>Ascomycota</taxon>
        <taxon>Pezizomycotina</taxon>
        <taxon>Dothideomycetes</taxon>
        <taxon>Dothideomycetidae</taxon>
        <taxon>Mycosphaerellales</taxon>
        <taxon>Mycosphaerellaceae</taxon>
        <taxon>Zymoseptoria</taxon>
    </lineage>
</organism>
<name>A0A1X7RWD3_ZYMT9</name>
<dbReference type="CDD" id="cd06223">
    <property type="entry name" value="PRTases_typeI"/>
    <property type="match status" value="1"/>
</dbReference>
<evidence type="ECO:0000313" key="3">
    <source>
        <dbReference type="Proteomes" id="UP000215127"/>
    </source>
</evidence>
<dbReference type="Gene3D" id="3.40.50.2020">
    <property type="match status" value="1"/>
</dbReference>
<dbReference type="Pfam" id="PF14681">
    <property type="entry name" value="UPRTase"/>
    <property type="match status" value="1"/>
</dbReference>
<reference evidence="2 3" key="1">
    <citation type="submission" date="2016-06" db="EMBL/GenBank/DDBJ databases">
        <authorList>
            <person name="Kjaerup R.B."/>
            <person name="Dalgaard T.S."/>
            <person name="Juul-Madsen H.R."/>
        </authorList>
    </citation>
    <scope>NUCLEOTIDE SEQUENCE [LARGE SCALE GENOMIC DNA]</scope>
</reference>
<dbReference type="InterPro" id="IPR023214">
    <property type="entry name" value="HAD_sf"/>
</dbReference>
<proteinExistence type="predicted"/>
<keyword evidence="3" id="KW-1185">Reference proteome</keyword>
<dbReference type="AlphaFoldDB" id="A0A1X7RWD3"/>
<dbReference type="GO" id="GO:0000287">
    <property type="term" value="F:magnesium ion binding"/>
    <property type="evidence" value="ECO:0007669"/>
    <property type="project" value="TreeGrafter"/>
</dbReference>
<dbReference type="SUPFAM" id="SSF52540">
    <property type="entry name" value="P-loop containing nucleoside triphosphate hydrolases"/>
    <property type="match status" value="1"/>
</dbReference>
<accession>A0A1X7RWD3</accession>
<dbReference type="EMBL" id="LT853696">
    <property type="protein sequence ID" value="SMQ51257.1"/>
    <property type="molecule type" value="Genomic_DNA"/>
</dbReference>